<gene>
    <name evidence="1" type="ORF">MLD38_022666</name>
</gene>
<reference evidence="2" key="1">
    <citation type="journal article" date="2023" name="Front. Plant Sci.">
        <title>Chromosomal-level genome assembly of Melastoma candidum provides insights into trichome evolution.</title>
        <authorList>
            <person name="Zhong Y."/>
            <person name="Wu W."/>
            <person name="Sun C."/>
            <person name="Zou P."/>
            <person name="Liu Y."/>
            <person name="Dai S."/>
            <person name="Zhou R."/>
        </authorList>
    </citation>
    <scope>NUCLEOTIDE SEQUENCE [LARGE SCALE GENOMIC DNA]</scope>
</reference>
<evidence type="ECO:0000313" key="1">
    <source>
        <dbReference type="EMBL" id="KAI4366851.1"/>
    </source>
</evidence>
<name>A0ACB9QJY7_9MYRT</name>
<accession>A0ACB9QJY7</accession>
<organism evidence="1 2">
    <name type="scientific">Melastoma candidum</name>
    <dbReference type="NCBI Taxonomy" id="119954"/>
    <lineage>
        <taxon>Eukaryota</taxon>
        <taxon>Viridiplantae</taxon>
        <taxon>Streptophyta</taxon>
        <taxon>Embryophyta</taxon>
        <taxon>Tracheophyta</taxon>
        <taxon>Spermatophyta</taxon>
        <taxon>Magnoliopsida</taxon>
        <taxon>eudicotyledons</taxon>
        <taxon>Gunneridae</taxon>
        <taxon>Pentapetalae</taxon>
        <taxon>rosids</taxon>
        <taxon>malvids</taxon>
        <taxon>Myrtales</taxon>
        <taxon>Melastomataceae</taxon>
        <taxon>Melastomatoideae</taxon>
        <taxon>Melastomateae</taxon>
        <taxon>Melastoma</taxon>
    </lineage>
</organism>
<comment type="caution">
    <text evidence="1">The sequence shown here is derived from an EMBL/GenBank/DDBJ whole genome shotgun (WGS) entry which is preliminary data.</text>
</comment>
<dbReference type="EMBL" id="CM042885">
    <property type="protein sequence ID" value="KAI4366851.1"/>
    <property type="molecule type" value="Genomic_DNA"/>
</dbReference>
<keyword evidence="2" id="KW-1185">Reference proteome</keyword>
<evidence type="ECO:0000313" key="2">
    <source>
        <dbReference type="Proteomes" id="UP001057402"/>
    </source>
</evidence>
<protein>
    <submittedName>
        <fullName evidence="1">Uncharacterized protein</fullName>
    </submittedName>
</protein>
<proteinExistence type="predicted"/>
<sequence length="806" mass="89546">MLILYQTTGSNVGFGCGFYCQGNNCKVGSYTFSIFAVAEGTVGIEADVEPYVVWSANRDHSVGINSMVELTMEGDLVVKDSDGSVTWSAGTSGKSVVAMNLTDGGNLVLLDGNGNTIWQWFDYPTDTLLLGQRLRVGQKLVPRDSSASQIQDYLFSISLAADGLFATVESNSNPPVVYYSINFIGDNSSYLKFSDGSLDLVRDAHPSRSLMNLRHALTIQFMRLGSDGHLRLYSYDKLNGVVDAGDVLPLETCLYPTPCGHYGVCRFKSCSCPSSSNNSTFFQQIDKNQPNRGCREMTPLTCGASNNQTFLEIKHLDSFNFVVHLEDVDVERCKDVCANNCSCKATFYQVSRNSSKTWCFFASELFSLVDTEESISEVEKNVTAYIKVQKSPRKLSTRPPHVNGRHQNRKMDSVHMVLGSVSGAAVIAAVFVALFILWRKNQKYHKSEEAFTEHIPGLPVRFTYAELEQVTERFSKKLGMGGFSSVYEGTIHDGTKVAVKHMDGFSRTEKSFLAEVEVIGSIHHTNLVRLMGFCADSSSRLLVYEYMANGSLEKWIFEKSDGCMPLKWEQRRNIILDVAKGLRYLHEECTQKIIHFDVKPQNILLDGKFRAKVADFGLSKSIDRDRSRVVTVIKGTPGYLAPEWLRGTITEKVDVYGFGMVILEVVCGRKVYNHNDEDETDGSVLLDLLKSKLVEGCLLDMVNEKVEDVDATSVSRMLKLAAWCLQVDSSKRPSMSTAIKVLEGVHDIPEDCLKHNFFSGTEAIYNFKLPSSLRNGRFGVMFNVQLADDAEVGASRLSADILSGPR</sequence>
<dbReference type="Proteomes" id="UP001057402">
    <property type="component" value="Chromosome 6"/>
</dbReference>